<dbReference type="AlphaFoldDB" id="A0A7I4C909"/>
<dbReference type="CDD" id="cd03784">
    <property type="entry name" value="GT1_Gtf-like"/>
    <property type="match status" value="1"/>
</dbReference>
<dbReference type="GO" id="GO:0008194">
    <property type="term" value="F:UDP-glycosyltransferase activity"/>
    <property type="evidence" value="ECO:0007669"/>
    <property type="project" value="InterPro"/>
</dbReference>
<dbReference type="Proteomes" id="UP000006727">
    <property type="component" value="Chromosome 20"/>
</dbReference>
<evidence type="ECO:0000256" key="3">
    <source>
        <dbReference type="RuleBase" id="RU003718"/>
    </source>
</evidence>
<dbReference type="PANTHER" id="PTHR48045">
    <property type="entry name" value="UDP-GLYCOSYLTRANSFERASE 72B1"/>
    <property type="match status" value="1"/>
</dbReference>
<name>A0A7I4C909_PHYPA</name>
<accession>A0A7I4C909</accession>
<dbReference type="EMBL" id="ABEU02000020">
    <property type="status" value="NOT_ANNOTATED_CDS"/>
    <property type="molecule type" value="Genomic_DNA"/>
</dbReference>
<dbReference type="FunFam" id="3.40.50.2000:FF:000056">
    <property type="entry name" value="Glycosyltransferase"/>
    <property type="match status" value="1"/>
</dbReference>
<dbReference type="Gene3D" id="3.40.50.2000">
    <property type="entry name" value="Glycogen Phosphorylase B"/>
    <property type="match status" value="2"/>
</dbReference>
<evidence type="ECO:0000256" key="1">
    <source>
        <dbReference type="ARBA" id="ARBA00009995"/>
    </source>
</evidence>
<sequence>MESSIVDWTGVPHVVLIPWFGAGHTIPFLEIARRLAAEGIVITLVTTDRHVVEVRSLVGSMDLTSQGLPLRLLGLRDNMAHLSHYEWMEKEREDPEAQLNVVKLLQELIVDVGSPDSMKLRNVQPAAPPVCVLHDLFVPWAQLAAENLKIEKHMFYSSSASAMSCALQTRRLYQEGRIPITREMRNMVFTDIPGLPPIPALDLFSSFMDPVMYKWMSRHYFACQNADVVLINTYYDLEKPVLDALRNEVIAAPDAQIKFIYDIGPLLPESYVRRDRDDDILQQGSEETDPCILWLNTRPPSSVIYVSFGSMQTNSPPQLLEMALGLEASGSSFLWLVRPPDSPGMTAALGGPCSITEFLPSGFEDHVKERGMCYSGWAQQMRILKHPAIGGFFSHCGWNSTLEAVCAGVPILGWPFKAEQHLNCRLVFHVTTKPLVFCGHANLLLMCFCIKNCRIGLCIL</sequence>
<evidence type="ECO:0000313" key="6">
    <source>
        <dbReference type="Proteomes" id="UP000006727"/>
    </source>
</evidence>
<gene>
    <name evidence="5" type="primary">LOC112273070</name>
</gene>
<keyword evidence="6" id="KW-1185">Reference proteome</keyword>
<dbReference type="EnsemblPlants" id="Pp3c20_16410V3.2">
    <property type="protein sequence ID" value="Pp3c20_16410V3.2"/>
    <property type="gene ID" value="Pp3c20_16410"/>
</dbReference>
<protein>
    <recommendedName>
        <fullName evidence="4">Glycosyltransferase</fullName>
        <ecNumber evidence="4">2.4.1.-</ecNumber>
    </recommendedName>
</protein>
<reference evidence="5 6" key="2">
    <citation type="journal article" date="2018" name="Plant J.">
        <title>The Physcomitrella patens chromosome-scale assembly reveals moss genome structure and evolution.</title>
        <authorList>
            <person name="Lang D."/>
            <person name="Ullrich K.K."/>
            <person name="Murat F."/>
            <person name="Fuchs J."/>
            <person name="Jenkins J."/>
            <person name="Haas F.B."/>
            <person name="Piednoel M."/>
            <person name="Gundlach H."/>
            <person name="Van Bel M."/>
            <person name="Meyberg R."/>
            <person name="Vives C."/>
            <person name="Morata J."/>
            <person name="Symeonidi A."/>
            <person name="Hiss M."/>
            <person name="Muchero W."/>
            <person name="Kamisugi Y."/>
            <person name="Saleh O."/>
            <person name="Blanc G."/>
            <person name="Decker E.L."/>
            <person name="van Gessel N."/>
            <person name="Grimwood J."/>
            <person name="Hayes R.D."/>
            <person name="Graham S.W."/>
            <person name="Gunter L.E."/>
            <person name="McDaniel S.F."/>
            <person name="Hoernstein S.N.W."/>
            <person name="Larsson A."/>
            <person name="Li F.W."/>
            <person name="Perroud P.F."/>
            <person name="Phillips J."/>
            <person name="Ranjan P."/>
            <person name="Rokshar D.S."/>
            <person name="Rothfels C.J."/>
            <person name="Schneider L."/>
            <person name="Shu S."/>
            <person name="Stevenson D.W."/>
            <person name="Thummler F."/>
            <person name="Tillich M."/>
            <person name="Villarreal Aguilar J.C."/>
            <person name="Widiez T."/>
            <person name="Wong G.K."/>
            <person name="Wymore A."/>
            <person name="Zhang Y."/>
            <person name="Zimmer A.D."/>
            <person name="Quatrano R.S."/>
            <person name="Mayer K.F.X."/>
            <person name="Goodstein D."/>
            <person name="Casacuberta J.M."/>
            <person name="Vandepoele K."/>
            <person name="Reski R."/>
            <person name="Cuming A.C."/>
            <person name="Tuskan G.A."/>
            <person name="Maumus F."/>
            <person name="Salse J."/>
            <person name="Schmutz J."/>
            <person name="Rensing S.A."/>
        </authorList>
    </citation>
    <scope>NUCLEOTIDE SEQUENCE [LARGE SCALE GENOMIC DNA]</scope>
    <source>
        <strain evidence="5 6">cv. Gransden 2004</strain>
    </source>
</reference>
<keyword evidence="3" id="KW-0328">Glycosyltransferase</keyword>
<dbReference type="Pfam" id="PF00201">
    <property type="entry name" value="UDPGT"/>
    <property type="match status" value="1"/>
</dbReference>
<dbReference type="InterPro" id="IPR035595">
    <property type="entry name" value="UDP_glycos_trans_CS"/>
</dbReference>
<dbReference type="EC" id="2.4.1.-" evidence="4"/>
<dbReference type="InterPro" id="IPR002213">
    <property type="entry name" value="UDP_glucos_trans"/>
</dbReference>
<dbReference type="PROSITE" id="PS00375">
    <property type="entry name" value="UDPGT"/>
    <property type="match status" value="1"/>
</dbReference>
<reference evidence="5" key="3">
    <citation type="submission" date="2020-12" db="UniProtKB">
        <authorList>
            <consortium name="EnsemblPlants"/>
        </authorList>
    </citation>
    <scope>IDENTIFICATION</scope>
</reference>
<organism evidence="5 6">
    <name type="scientific">Physcomitrium patens</name>
    <name type="common">Spreading-leaved earth moss</name>
    <name type="synonym">Physcomitrella patens</name>
    <dbReference type="NCBI Taxonomy" id="3218"/>
    <lineage>
        <taxon>Eukaryota</taxon>
        <taxon>Viridiplantae</taxon>
        <taxon>Streptophyta</taxon>
        <taxon>Embryophyta</taxon>
        <taxon>Bryophyta</taxon>
        <taxon>Bryophytina</taxon>
        <taxon>Bryopsida</taxon>
        <taxon>Funariidae</taxon>
        <taxon>Funariales</taxon>
        <taxon>Funariaceae</taxon>
        <taxon>Physcomitrium</taxon>
    </lineage>
</organism>
<proteinExistence type="inferred from homology"/>
<dbReference type="PANTHER" id="PTHR48045:SF20">
    <property type="entry name" value="UDP-RHAMNOSE:RHAMNOSYLTRANSFERASE 1"/>
    <property type="match status" value="1"/>
</dbReference>
<evidence type="ECO:0000256" key="4">
    <source>
        <dbReference type="RuleBase" id="RU362057"/>
    </source>
</evidence>
<dbReference type="Gramene" id="Pp3c20_16410V3.2">
    <property type="protein sequence ID" value="Pp3c20_16410V3.2"/>
    <property type="gene ID" value="Pp3c20_16410"/>
</dbReference>
<evidence type="ECO:0000313" key="5">
    <source>
        <dbReference type="EnsemblPlants" id="Pp3c20_16410V3.2"/>
    </source>
</evidence>
<dbReference type="SUPFAM" id="SSF53756">
    <property type="entry name" value="UDP-Glycosyltransferase/glycogen phosphorylase"/>
    <property type="match status" value="1"/>
</dbReference>
<keyword evidence="2 3" id="KW-0808">Transferase</keyword>
<evidence type="ECO:0000256" key="2">
    <source>
        <dbReference type="ARBA" id="ARBA00022679"/>
    </source>
</evidence>
<reference evidence="5 6" key="1">
    <citation type="journal article" date="2008" name="Science">
        <title>The Physcomitrella genome reveals evolutionary insights into the conquest of land by plants.</title>
        <authorList>
            <person name="Rensing S."/>
            <person name="Lang D."/>
            <person name="Zimmer A."/>
            <person name="Terry A."/>
            <person name="Salamov A."/>
            <person name="Shapiro H."/>
            <person name="Nishiyama T."/>
            <person name="Perroud P.-F."/>
            <person name="Lindquist E."/>
            <person name="Kamisugi Y."/>
            <person name="Tanahashi T."/>
            <person name="Sakakibara K."/>
            <person name="Fujita T."/>
            <person name="Oishi K."/>
            <person name="Shin-I T."/>
            <person name="Kuroki Y."/>
            <person name="Toyoda A."/>
            <person name="Suzuki Y."/>
            <person name="Hashimoto A."/>
            <person name="Yamaguchi K."/>
            <person name="Sugano A."/>
            <person name="Kohara Y."/>
            <person name="Fujiyama A."/>
            <person name="Anterola A."/>
            <person name="Aoki S."/>
            <person name="Ashton N."/>
            <person name="Barbazuk W.B."/>
            <person name="Barker E."/>
            <person name="Bennetzen J."/>
            <person name="Bezanilla M."/>
            <person name="Blankenship R."/>
            <person name="Cho S.H."/>
            <person name="Dutcher S."/>
            <person name="Estelle M."/>
            <person name="Fawcett J.A."/>
            <person name="Gundlach H."/>
            <person name="Hanada K."/>
            <person name="Heyl A."/>
            <person name="Hicks K.A."/>
            <person name="Hugh J."/>
            <person name="Lohr M."/>
            <person name="Mayer K."/>
            <person name="Melkozernov A."/>
            <person name="Murata T."/>
            <person name="Nelson D."/>
            <person name="Pils B."/>
            <person name="Prigge M."/>
            <person name="Reiss B."/>
            <person name="Renner T."/>
            <person name="Rombauts S."/>
            <person name="Rushton P."/>
            <person name="Sanderfoot A."/>
            <person name="Schween G."/>
            <person name="Shiu S.-H."/>
            <person name="Stueber K."/>
            <person name="Theodoulou F.L."/>
            <person name="Tu H."/>
            <person name="Van de Peer Y."/>
            <person name="Verrier P.J."/>
            <person name="Waters E."/>
            <person name="Wood A."/>
            <person name="Yang L."/>
            <person name="Cove D."/>
            <person name="Cuming A."/>
            <person name="Hasebe M."/>
            <person name="Lucas S."/>
            <person name="Mishler D.B."/>
            <person name="Reski R."/>
            <person name="Grigoriev I."/>
            <person name="Quatrano R.S."/>
            <person name="Boore J.L."/>
        </authorList>
    </citation>
    <scope>NUCLEOTIDE SEQUENCE [LARGE SCALE GENOMIC DNA]</scope>
    <source>
        <strain evidence="5 6">cv. Gransden 2004</strain>
    </source>
</reference>
<comment type="similarity">
    <text evidence="1 3">Belongs to the UDP-glycosyltransferase family.</text>
</comment>